<dbReference type="InterPro" id="IPR002765">
    <property type="entry name" value="UPF0145_YbjQ-like"/>
</dbReference>
<dbReference type="Gene3D" id="3.30.110.70">
    <property type="entry name" value="Hypothetical protein apc22750. Chain B"/>
    <property type="match status" value="1"/>
</dbReference>
<dbReference type="Proteomes" id="UP000018093">
    <property type="component" value="Unassembled WGS sequence"/>
</dbReference>
<evidence type="ECO:0000313" key="2">
    <source>
        <dbReference type="EMBL" id="CDE23247.1"/>
    </source>
</evidence>
<reference evidence="2" key="1">
    <citation type="submission" date="2012-11" db="EMBL/GenBank/DDBJ databases">
        <title>Dependencies among metagenomic species, viruses, plasmids and units of genetic variation.</title>
        <authorList>
            <person name="Nielsen H.B."/>
            <person name="Almeida M."/>
            <person name="Juncker A.S."/>
            <person name="Rasmussen S."/>
            <person name="Li J."/>
            <person name="Sunagawa S."/>
            <person name="Plichta D."/>
            <person name="Gautier L."/>
            <person name="Le Chatelier E."/>
            <person name="Peletier E."/>
            <person name="Bonde I."/>
            <person name="Nielsen T."/>
            <person name="Manichanh C."/>
            <person name="Arumugam M."/>
            <person name="Batto J."/>
            <person name="Santos M.B.Q.D."/>
            <person name="Blom N."/>
            <person name="Borruel N."/>
            <person name="Burgdorf K.S."/>
            <person name="Boumezbeur F."/>
            <person name="Casellas F."/>
            <person name="Dore J."/>
            <person name="Guarner F."/>
            <person name="Hansen T."/>
            <person name="Hildebrand F."/>
            <person name="Kaas R.S."/>
            <person name="Kennedy S."/>
            <person name="Kristiansen K."/>
            <person name="Kultima J.R."/>
            <person name="Leonard P."/>
            <person name="Levenez F."/>
            <person name="Lund O."/>
            <person name="Moumen B."/>
            <person name="Le Paslier D."/>
            <person name="Pons N."/>
            <person name="Pedersen O."/>
            <person name="Prifti E."/>
            <person name="Qin J."/>
            <person name="Raes J."/>
            <person name="Tap J."/>
            <person name="Tims S."/>
            <person name="Ussery D.W."/>
            <person name="Yamada T."/>
            <person name="MetaHit consortium"/>
            <person name="Renault P."/>
            <person name="Sicheritz-Ponten T."/>
            <person name="Bork P."/>
            <person name="Wang J."/>
            <person name="Brunak S."/>
            <person name="Ehrlich S.D."/>
        </authorList>
    </citation>
    <scope>NUCLEOTIDE SEQUENCE [LARGE SCALE GENOMIC DNA]</scope>
</reference>
<evidence type="ECO:0000313" key="3">
    <source>
        <dbReference type="Proteomes" id="UP000018093"/>
    </source>
</evidence>
<dbReference type="InterPro" id="IPR035439">
    <property type="entry name" value="UPF0145_dom_sf"/>
</dbReference>
<organism evidence="2 3">
    <name type="scientific">Amedibacillus dolichus CAG:375</name>
    <dbReference type="NCBI Taxonomy" id="1263076"/>
    <lineage>
        <taxon>Bacteria</taxon>
        <taxon>Bacillati</taxon>
        <taxon>Bacillota</taxon>
        <taxon>Erysipelotrichia</taxon>
        <taxon>Erysipelotrichales</taxon>
        <taxon>Erysipelotrichaceae</taxon>
        <taxon>Amedibacillus</taxon>
    </lineage>
</organism>
<sequence>MKNDIIVSTTDVLQDYTIQEYCGYIDASSTIGSGFLTDFTSSWTDVVGAKSKSIENKLHIIKQDVINKLCEKAKRMRCNAIIGLNVDVDEISSGQRMIFMITAVGTAVKCKKMDGENVDQNVSSNYLKQKIIKIPMYKSKLAKIKKKCIDKDPAGSTEFNEIIEELISDEVCEFVEKEFMECLTEAILYNKLDWIHENTVEVLESFDVQKLSTVFFECMLDLSQDTKRILEFRKTFSYKRFCEFFASILSLNDILSYMQKGNDYFSVIIVYQLLKEFKKYYTEEDLNTLEQIKSILQTKYWNGNLDISNLLSNDRICICGNVLKNGDTCTCGEKQSISYTTYCDKIAVVNHLDALISELKEYFKK</sequence>
<dbReference type="PANTHER" id="PTHR34068">
    <property type="entry name" value="UPF0145 PROTEIN YBJQ"/>
    <property type="match status" value="1"/>
</dbReference>
<evidence type="ECO:0000256" key="1">
    <source>
        <dbReference type="ARBA" id="ARBA00010751"/>
    </source>
</evidence>
<protein>
    <submittedName>
        <fullName evidence="2">UPF0145 protein HMPREF1007_02425</fullName>
    </submittedName>
</protein>
<proteinExistence type="inferred from homology"/>
<dbReference type="Pfam" id="PF01906">
    <property type="entry name" value="YbjQ_1"/>
    <property type="match status" value="1"/>
</dbReference>
<gene>
    <name evidence="2" type="ORF">BN631_00035</name>
</gene>
<comment type="caution">
    <text evidence="2">The sequence shown here is derived from an EMBL/GenBank/DDBJ whole genome shotgun (WGS) entry which is preliminary data.</text>
</comment>
<dbReference type="SUPFAM" id="SSF117782">
    <property type="entry name" value="YbjQ-like"/>
    <property type="match status" value="1"/>
</dbReference>
<dbReference type="AlphaFoldDB" id="R7GBD5"/>
<dbReference type="RefSeq" id="WP_022419651.1">
    <property type="nucleotide sequence ID" value="NZ_FR898498.1"/>
</dbReference>
<name>R7GBD5_9FIRM</name>
<dbReference type="PANTHER" id="PTHR34068:SF1">
    <property type="entry name" value="UPF0145 PROTEIN YBJQ"/>
    <property type="match status" value="1"/>
</dbReference>
<dbReference type="EMBL" id="CBIN010000223">
    <property type="protein sequence ID" value="CDE23247.1"/>
    <property type="molecule type" value="Genomic_DNA"/>
</dbReference>
<comment type="similarity">
    <text evidence="1">Belongs to the UPF0145 family.</text>
</comment>
<accession>R7GBD5</accession>